<dbReference type="PANTHER" id="PTHR45436:SF5">
    <property type="entry name" value="SENSOR HISTIDINE KINASE TRCS"/>
    <property type="match status" value="1"/>
</dbReference>
<dbReference type="EC" id="2.7.13.3" evidence="2"/>
<keyword evidence="3" id="KW-0597">Phosphoprotein</keyword>
<dbReference type="Gene3D" id="3.30.565.10">
    <property type="entry name" value="Histidine kinase-like ATPase, C-terminal domain"/>
    <property type="match status" value="1"/>
</dbReference>
<comment type="caution">
    <text evidence="10">The sequence shown here is derived from an EMBL/GenBank/DDBJ whole genome shotgun (WGS) entry which is preliminary data.</text>
</comment>
<keyword evidence="7" id="KW-0812">Transmembrane</keyword>
<evidence type="ECO:0000256" key="6">
    <source>
        <dbReference type="SAM" id="MobiDB-lite"/>
    </source>
</evidence>
<gene>
    <name evidence="10" type="ORF">ACFQS1_03305</name>
</gene>
<dbReference type="Proteomes" id="UP001596548">
    <property type="component" value="Unassembled WGS sequence"/>
</dbReference>
<proteinExistence type="predicted"/>
<feature type="domain" description="Histidine kinase/HSP90-like ATPase" evidence="8">
    <location>
        <begin position="430"/>
        <end position="531"/>
    </location>
</feature>
<dbReference type="SUPFAM" id="SSF55874">
    <property type="entry name" value="ATPase domain of HSP90 chaperone/DNA topoisomerase II/histidine kinase"/>
    <property type="match status" value="1"/>
</dbReference>
<dbReference type="InterPro" id="IPR036890">
    <property type="entry name" value="HATPase_C_sf"/>
</dbReference>
<evidence type="ECO:0000256" key="4">
    <source>
        <dbReference type="ARBA" id="ARBA00022679"/>
    </source>
</evidence>
<feature type="region of interest" description="Disordered" evidence="6">
    <location>
        <begin position="563"/>
        <end position="584"/>
    </location>
</feature>
<name>A0ABW2HMC6_9ACTN</name>
<organism evidence="10 11">
    <name type="scientific">Paractinoplanes rhizophilus</name>
    <dbReference type="NCBI Taxonomy" id="1416877"/>
    <lineage>
        <taxon>Bacteria</taxon>
        <taxon>Bacillati</taxon>
        <taxon>Actinomycetota</taxon>
        <taxon>Actinomycetes</taxon>
        <taxon>Micromonosporales</taxon>
        <taxon>Micromonosporaceae</taxon>
        <taxon>Paractinoplanes</taxon>
    </lineage>
</organism>
<dbReference type="Pfam" id="PF08376">
    <property type="entry name" value="NIT"/>
    <property type="match status" value="2"/>
</dbReference>
<accession>A0ABW2HMC6</accession>
<keyword evidence="7" id="KW-1133">Transmembrane helix</keyword>
<evidence type="ECO:0000313" key="10">
    <source>
        <dbReference type="EMBL" id="MFC7272999.1"/>
    </source>
</evidence>
<protein>
    <recommendedName>
        <fullName evidence="2">histidine kinase</fullName>
        <ecNumber evidence="2">2.7.13.3</ecNumber>
    </recommendedName>
</protein>
<evidence type="ECO:0000259" key="8">
    <source>
        <dbReference type="Pfam" id="PF02518"/>
    </source>
</evidence>
<dbReference type="PANTHER" id="PTHR45436">
    <property type="entry name" value="SENSOR HISTIDINE KINASE YKOH"/>
    <property type="match status" value="1"/>
</dbReference>
<evidence type="ECO:0000259" key="9">
    <source>
        <dbReference type="Pfam" id="PF08376"/>
    </source>
</evidence>
<dbReference type="Pfam" id="PF02518">
    <property type="entry name" value="HATPase_c"/>
    <property type="match status" value="1"/>
</dbReference>
<dbReference type="EMBL" id="JBHTBJ010000001">
    <property type="protein sequence ID" value="MFC7272999.1"/>
    <property type="molecule type" value="Genomic_DNA"/>
</dbReference>
<keyword evidence="7" id="KW-0472">Membrane</keyword>
<evidence type="ECO:0000313" key="11">
    <source>
        <dbReference type="Proteomes" id="UP001596548"/>
    </source>
</evidence>
<reference evidence="11" key="1">
    <citation type="journal article" date="2019" name="Int. J. Syst. Evol. Microbiol.">
        <title>The Global Catalogue of Microorganisms (GCM) 10K type strain sequencing project: providing services to taxonomists for standard genome sequencing and annotation.</title>
        <authorList>
            <consortium name="The Broad Institute Genomics Platform"/>
            <consortium name="The Broad Institute Genome Sequencing Center for Infectious Disease"/>
            <person name="Wu L."/>
            <person name="Ma J."/>
        </authorList>
    </citation>
    <scope>NUCLEOTIDE SEQUENCE [LARGE SCALE GENOMIC DNA]</scope>
    <source>
        <strain evidence="11">XZYJT-10</strain>
    </source>
</reference>
<dbReference type="InterPro" id="IPR013587">
    <property type="entry name" value="Nitrate/nitrite_sensing"/>
</dbReference>
<feature type="domain" description="Nitrate/nitrite sensing protein" evidence="9">
    <location>
        <begin position="52"/>
        <end position="143"/>
    </location>
</feature>
<evidence type="ECO:0000256" key="5">
    <source>
        <dbReference type="ARBA" id="ARBA00022777"/>
    </source>
</evidence>
<dbReference type="InterPro" id="IPR050428">
    <property type="entry name" value="TCS_sensor_his_kinase"/>
</dbReference>
<dbReference type="RefSeq" id="WP_378964456.1">
    <property type="nucleotide sequence ID" value="NZ_JBHTBJ010000001.1"/>
</dbReference>
<keyword evidence="11" id="KW-1185">Reference proteome</keyword>
<evidence type="ECO:0000256" key="1">
    <source>
        <dbReference type="ARBA" id="ARBA00000085"/>
    </source>
</evidence>
<dbReference type="CDD" id="cd00075">
    <property type="entry name" value="HATPase"/>
    <property type="match status" value="1"/>
</dbReference>
<feature type="domain" description="Nitrate/nitrite sensing protein" evidence="9">
    <location>
        <begin position="151"/>
        <end position="266"/>
    </location>
</feature>
<dbReference type="InterPro" id="IPR003594">
    <property type="entry name" value="HATPase_dom"/>
</dbReference>
<evidence type="ECO:0000256" key="2">
    <source>
        <dbReference type="ARBA" id="ARBA00012438"/>
    </source>
</evidence>
<sequence>MKRPRLDPRLGAGLLLLVALWLAAAVPAVLDAAGRVRERNTADRLGRAVDTAVVALQDERRASLVRLAGGDATALTAARERTDRARDELRSLDGRWAYTESAGALVSSLDALDVVRSQLDHGEMESAAVFGAYGSVIRDGLGLSWLPAGPLGRAREALSQEDAMLRTALGTTAGAGEADRLRVGELAGERRAWLAAAGASAEAGSAADPGSSAGPGAVASADGQRLAAIEDRLILDKGQRVTPAEWAAAADPVNAALRAAETSAARAAVEDATPAAIGATVYAALVAGVGLVALLGVVALVRRFRPTYPPVAAAPAEADGAGLQDLLLDLHRRSQRLVHRLLRLLDGLERRQSDEEMLGQLYRADHLATRVRRNTEKAITLAGGAPGRQWRRPMPLGEVVRGAAAEVDGYVRVSTSQIEPAALAGDAVLEITHLLAELIDNAVSYSPAETRVRTGGRWADGGYTVTVADAGPGMSDLDLDRAREVMADPRPPTGGLWQGFYAVGRFAARRGVGVRLLRGPAGGLVAEVALPAGLVSHPEAAEHRPGGPPINRVDRMRARLSEVDTTSVDLSNVGHGAASEAEAQ</sequence>
<feature type="transmembrane region" description="Helical" evidence="7">
    <location>
        <begin position="281"/>
        <end position="301"/>
    </location>
</feature>
<evidence type="ECO:0000256" key="3">
    <source>
        <dbReference type="ARBA" id="ARBA00022553"/>
    </source>
</evidence>
<keyword evidence="4" id="KW-0808">Transferase</keyword>
<keyword evidence="5" id="KW-0418">Kinase</keyword>
<comment type="catalytic activity">
    <reaction evidence="1">
        <text>ATP + protein L-histidine = ADP + protein N-phospho-L-histidine.</text>
        <dbReference type="EC" id="2.7.13.3"/>
    </reaction>
</comment>
<evidence type="ECO:0000256" key="7">
    <source>
        <dbReference type="SAM" id="Phobius"/>
    </source>
</evidence>